<keyword evidence="1 2" id="KW-0732">Signal</keyword>
<evidence type="ECO:0000313" key="4">
    <source>
        <dbReference type="Proteomes" id="UP000270296"/>
    </source>
</evidence>
<proteinExistence type="predicted"/>
<dbReference type="GO" id="GO:0008047">
    <property type="term" value="F:enzyme activator activity"/>
    <property type="evidence" value="ECO:0007669"/>
    <property type="project" value="InterPro"/>
</dbReference>
<accession>A0A183IGG5</accession>
<dbReference type="AlphaFoldDB" id="A0A183IGG5"/>
<evidence type="ECO:0000313" key="3">
    <source>
        <dbReference type="EMBL" id="VDO98678.1"/>
    </source>
</evidence>
<dbReference type="SUPFAM" id="SSF63707">
    <property type="entry name" value="Ganglioside M2 (gm2) activator"/>
    <property type="match status" value="1"/>
</dbReference>
<dbReference type="Gene3D" id="2.70.220.10">
    <property type="entry name" value="Ganglioside GM2 activator"/>
    <property type="match status" value="1"/>
</dbReference>
<dbReference type="OrthoDB" id="5911996at2759"/>
<dbReference type="PANTHER" id="PTHR17357">
    <property type="entry name" value="GM2 GANGLIOSIDE ACTIVATOR PROTEIN"/>
    <property type="match status" value="1"/>
</dbReference>
<feature type="chain" id="PRO_5043139990" evidence="2">
    <location>
        <begin position="29"/>
        <end position="289"/>
    </location>
</feature>
<evidence type="ECO:0000313" key="5">
    <source>
        <dbReference type="WBParaSite" id="SBAD_0000283901-mRNA-1"/>
    </source>
</evidence>
<dbReference type="InterPro" id="IPR028996">
    <property type="entry name" value="GM2-AP"/>
</dbReference>
<dbReference type="InterPro" id="IPR036846">
    <property type="entry name" value="GM2-AP_sf"/>
</dbReference>
<reference evidence="5" key="1">
    <citation type="submission" date="2016-06" db="UniProtKB">
        <authorList>
            <consortium name="WormBaseParasite"/>
        </authorList>
    </citation>
    <scope>IDENTIFICATION</scope>
</reference>
<reference evidence="3 4" key="2">
    <citation type="submission" date="2018-11" db="EMBL/GenBank/DDBJ databases">
        <authorList>
            <consortium name="Pathogen Informatics"/>
        </authorList>
    </citation>
    <scope>NUCLEOTIDE SEQUENCE [LARGE SCALE GENOMIC DNA]</scope>
</reference>
<dbReference type="EMBL" id="UZAM01007366">
    <property type="protein sequence ID" value="VDO98678.1"/>
    <property type="molecule type" value="Genomic_DNA"/>
</dbReference>
<evidence type="ECO:0000256" key="2">
    <source>
        <dbReference type="SAM" id="SignalP"/>
    </source>
</evidence>
<evidence type="ECO:0000256" key="1">
    <source>
        <dbReference type="ARBA" id="ARBA00022729"/>
    </source>
</evidence>
<dbReference type="GO" id="GO:0009898">
    <property type="term" value="C:cytoplasmic side of plasma membrane"/>
    <property type="evidence" value="ECO:0007669"/>
    <property type="project" value="TreeGrafter"/>
</dbReference>
<dbReference type="GO" id="GO:0005319">
    <property type="term" value="F:lipid transporter activity"/>
    <property type="evidence" value="ECO:0007669"/>
    <property type="project" value="TreeGrafter"/>
</dbReference>
<dbReference type="PANTHER" id="PTHR17357:SF0">
    <property type="entry name" value="GANGLIOSIDE GM2 ACTIVATOR"/>
    <property type="match status" value="1"/>
</dbReference>
<organism evidence="5">
    <name type="scientific">Soboliphyme baturini</name>
    <dbReference type="NCBI Taxonomy" id="241478"/>
    <lineage>
        <taxon>Eukaryota</taxon>
        <taxon>Metazoa</taxon>
        <taxon>Ecdysozoa</taxon>
        <taxon>Nematoda</taxon>
        <taxon>Enoplea</taxon>
        <taxon>Dorylaimia</taxon>
        <taxon>Dioctophymatida</taxon>
        <taxon>Dioctophymatoidea</taxon>
        <taxon>Soboliphymatidae</taxon>
        <taxon>Soboliphyme</taxon>
    </lineage>
</organism>
<name>A0A183IGG5_9BILA</name>
<keyword evidence="4" id="KW-1185">Reference proteome</keyword>
<sequence>MTTATAPRSVLFPSLLCLLSVFLPFIFATEVIDHKGQSDVRRERRSSSAIWGSHGLWHDIGLPAFWENGDKEDYGLVIRGWKLAKCASSRWTDYVVDVKDLVIWPKYPRFPGPLFFNSTIVVRKDLSRVKIELEVEMKHLARSAAGKEFHEPIPCHGWDPVSGCGGFGSCRYCSIMHKCRETILKAVKYVSDQKVQQAMKKPEQFCPPPQGEWVVTFSKILKLDDLPRGFLKPLQSNGYWFTLKFTDDQGRHLSCSRIWMDICKYRMNDREQRCLRDNNFYTSLISNIG</sequence>
<dbReference type="Proteomes" id="UP000270296">
    <property type="component" value="Unassembled WGS sequence"/>
</dbReference>
<dbReference type="GO" id="GO:0006689">
    <property type="term" value="P:ganglioside catabolic process"/>
    <property type="evidence" value="ECO:0007669"/>
    <property type="project" value="InterPro"/>
</dbReference>
<dbReference type="WBParaSite" id="SBAD_0000283901-mRNA-1">
    <property type="protein sequence ID" value="SBAD_0000283901-mRNA-1"/>
    <property type="gene ID" value="SBAD_0000283901"/>
</dbReference>
<gene>
    <name evidence="3" type="ORF">SBAD_LOCUS2709</name>
</gene>
<feature type="signal peptide" evidence="2">
    <location>
        <begin position="1"/>
        <end position="28"/>
    </location>
</feature>
<protein>
    <submittedName>
        <fullName evidence="5">DUF4773 domain-containing protein</fullName>
    </submittedName>
</protein>